<dbReference type="AlphaFoldDB" id="A0A3S5FH18"/>
<sequence>MLLGTPKGHPNHFVQHLVRELHIHWHPWLFSQAVTCRHDVLEPASNPVDGANQTQAGPKLQWNQNYKTFWDARLEEIQQHC</sequence>
<keyword evidence="2" id="KW-1185">Reference proteome</keyword>
<proteinExistence type="predicted"/>
<accession>A0A3S5FH18</accession>
<gene>
    <name evidence="1" type="ORF">PXEA_LOCUS35144</name>
</gene>
<reference evidence="1" key="1">
    <citation type="submission" date="2018-11" db="EMBL/GenBank/DDBJ databases">
        <authorList>
            <consortium name="Pathogen Informatics"/>
        </authorList>
    </citation>
    <scope>NUCLEOTIDE SEQUENCE</scope>
</reference>
<dbReference type="EMBL" id="CAAALY010270629">
    <property type="protein sequence ID" value="VEL41704.1"/>
    <property type="molecule type" value="Genomic_DNA"/>
</dbReference>
<name>A0A3S5FH18_9PLAT</name>
<dbReference type="Proteomes" id="UP000784294">
    <property type="component" value="Unassembled WGS sequence"/>
</dbReference>
<evidence type="ECO:0000313" key="2">
    <source>
        <dbReference type="Proteomes" id="UP000784294"/>
    </source>
</evidence>
<evidence type="ECO:0000313" key="1">
    <source>
        <dbReference type="EMBL" id="VEL41704.1"/>
    </source>
</evidence>
<protein>
    <submittedName>
        <fullName evidence="1">Uncharacterized protein</fullName>
    </submittedName>
</protein>
<comment type="caution">
    <text evidence="1">The sequence shown here is derived from an EMBL/GenBank/DDBJ whole genome shotgun (WGS) entry which is preliminary data.</text>
</comment>
<organism evidence="1 2">
    <name type="scientific">Protopolystoma xenopodis</name>
    <dbReference type="NCBI Taxonomy" id="117903"/>
    <lineage>
        <taxon>Eukaryota</taxon>
        <taxon>Metazoa</taxon>
        <taxon>Spiralia</taxon>
        <taxon>Lophotrochozoa</taxon>
        <taxon>Platyhelminthes</taxon>
        <taxon>Monogenea</taxon>
        <taxon>Polyopisthocotylea</taxon>
        <taxon>Polystomatidea</taxon>
        <taxon>Polystomatidae</taxon>
        <taxon>Protopolystoma</taxon>
    </lineage>
</organism>